<dbReference type="InterPro" id="IPR052113">
    <property type="entry name" value="FYVE-type_Zinc_Finger"/>
</dbReference>
<dbReference type="InterPro" id="IPR011011">
    <property type="entry name" value="Znf_FYVE_PHD"/>
</dbReference>
<keyword evidence="3" id="KW-0862">Zinc</keyword>
<dbReference type="PANTHER" id="PTHR39490">
    <property type="entry name" value="ARRESTIN DOMAIN-CONTAINING PROTEIN D"/>
    <property type="match status" value="1"/>
</dbReference>
<reference evidence="7" key="1">
    <citation type="journal article" date="2020" name="Stud. Mycol.">
        <title>101 Dothideomycetes genomes: a test case for predicting lifestyles and emergence of pathogens.</title>
        <authorList>
            <person name="Haridas S."/>
            <person name="Albert R."/>
            <person name="Binder M."/>
            <person name="Bloem J."/>
            <person name="Labutti K."/>
            <person name="Salamov A."/>
            <person name="Andreopoulos B."/>
            <person name="Baker S."/>
            <person name="Barry K."/>
            <person name="Bills G."/>
            <person name="Bluhm B."/>
            <person name="Cannon C."/>
            <person name="Castanera R."/>
            <person name="Culley D."/>
            <person name="Daum C."/>
            <person name="Ezra D."/>
            <person name="Gonzalez J."/>
            <person name="Henrissat B."/>
            <person name="Kuo A."/>
            <person name="Liang C."/>
            <person name="Lipzen A."/>
            <person name="Lutzoni F."/>
            <person name="Magnuson J."/>
            <person name="Mondo S."/>
            <person name="Nolan M."/>
            <person name="Ohm R."/>
            <person name="Pangilinan J."/>
            <person name="Park H.-J."/>
            <person name="Ramirez L."/>
            <person name="Alfaro M."/>
            <person name="Sun H."/>
            <person name="Tritt A."/>
            <person name="Yoshinaga Y."/>
            <person name="Zwiers L.-H."/>
            <person name="Turgeon B."/>
            <person name="Goodwin S."/>
            <person name="Spatafora J."/>
            <person name="Crous P."/>
            <person name="Grigoriev I."/>
        </authorList>
    </citation>
    <scope>NUCLEOTIDE SEQUENCE</scope>
    <source>
        <strain evidence="7">ATCC 16933</strain>
    </source>
</reference>
<dbReference type="EMBL" id="MU001670">
    <property type="protein sequence ID" value="KAF2461907.1"/>
    <property type="molecule type" value="Genomic_DNA"/>
</dbReference>
<keyword evidence="1" id="KW-0479">Metal-binding</keyword>
<evidence type="ECO:0000256" key="1">
    <source>
        <dbReference type="ARBA" id="ARBA00022723"/>
    </source>
</evidence>
<accession>A0A6A6PDS8</accession>
<dbReference type="Proteomes" id="UP000799766">
    <property type="component" value="Unassembled WGS sequence"/>
</dbReference>
<dbReference type="PROSITE" id="PS50178">
    <property type="entry name" value="ZF_FYVE"/>
    <property type="match status" value="1"/>
</dbReference>
<feature type="compositionally biased region" description="Low complexity" evidence="5">
    <location>
        <begin position="118"/>
        <end position="128"/>
    </location>
</feature>
<dbReference type="InterPro" id="IPR017455">
    <property type="entry name" value="Znf_FYVE-rel"/>
</dbReference>
<feature type="region of interest" description="Disordered" evidence="5">
    <location>
        <begin position="1"/>
        <end position="165"/>
    </location>
</feature>
<dbReference type="PANTHER" id="PTHR39490:SF8">
    <property type="entry name" value="ZINC FINGER FYVE DOMAIN-CONTAINING PROTEIN 21"/>
    <property type="match status" value="1"/>
</dbReference>
<dbReference type="SUPFAM" id="SSF57903">
    <property type="entry name" value="FYVE/PHD zinc finger"/>
    <property type="match status" value="1"/>
</dbReference>
<dbReference type="Gene3D" id="3.30.40.10">
    <property type="entry name" value="Zinc/RING finger domain, C3HC4 (zinc finger)"/>
    <property type="match status" value="1"/>
</dbReference>
<feature type="region of interest" description="Disordered" evidence="5">
    <location>
        <begin position="241"/>
        <end position="273"/>
    </location>
</feature>
<dbReference type="CDD" id="cd15760">
    <property type="entry name" value="FYVE_scVPS27p_like"/>
    <property type="match status" value="1"/>
</dbReference>
<organism evidence="7 8">
    <name type="scientific">Lineolata rhizophorae</name>
    <dbReference type="NCBI Taxonomy" id="578093"/>
    <lineage>
        <taxon>Eukaryota</taxon>
        <taxon>Fungi</taxon>
        <taxon>Dikarya</taxon>
        <taxon>Ascomycota</taxon>
        <taxon>Pezizomycotina</taxon>
        <taxon>Dothideomycetes</taxon>
        <taxon>Dothideomycetes incertae sedis</taxon>
        <taxon>Lineolatales</taxon>
        <taxon>Lineolataceae</taxon>
        <taxon>Lineolata</taxon>
    </lineage>
</organism>
<evidence type="ECO:0000256" key="3">
    <source>
        <dbReference type="ARBA" id="ARBA00022833"/>
    </source>
</evidence>
<evidence type="ECO:0000313" key="7">
    <source>
        <dbReference type="EMBL" id="KAF2461907.1"/>
    </source>
</evidence>
<name>A0A6A6PDS8_9PEZI</name>
<evidence type="ECO:0000256" key="5">
    <source>
        <dbReference type="SAM" id="MobiDB-lite"/>
    </source>
</evidence>
<dbReference type="OrthoDB" id="10018316at2759"/>
<feature type="domain" description="FYVE-type" evidence="6">
    <location>
        <begin position="164"/>
        <end position="228"/>
    </location>
</feature>
<evidence type="ECO:0000256" key="2">
    <source>
        <dbReference type="ARBA" id="ARBA00022771"/>
    </source>
</evidence>
<keyword evidence="8" id="KW-1185">Reference proteome</keyword>
<dbReference type="Pfam" id="PF01363">
    <property type="entry name" value="FYVE"/>
    <property type="match status" value="1"/>
</dbReference>
<feature type="compositionally biased region" description="Low complexity" evidence="5">
    <location>
        <begin position="40"/>
        <end position="49"/>
    </location>
</feature>
<proteinExistence type="predicted"/>
<dbReference type="GO" id="GO:0008270">
    <property type="term" value="F:zinc ion binding"/>
    <property type="evidence" value="ECO:0007669"/>
    <property type="project" value="UniProtKB-KW"/>
</dbReference>
<dbReference type="AlphaFoldDB" id="A0A6A6PDS8"/>
<dbReference type="SMART" id="SM00064">
    <property type="entry name" value="FYVE"/>
    <property type="match status" value="1"/>
</dbReference>
<keyword evidence="2 4" id="KW-0863">Zinc-finger</keyword>
<sequence length="310" mass="32875">MTAPSPTVVSPPPQPFTNSTQYTFPGAYHASSVNTSPANSTTVSPTSPRSTHHHTSSTNSANGVVSRVQTRQLRAPKTPLYVPAVLRPTEKPIRHSPPKNGGEVGASEAGTPVDDGRFAGAARRGTADSNESGLTRTSSDSWGEESFGPVTGPPTKAHWKPDNSTDVCTSPTCNKAFHFFERRHHCRRCGGVFCGQHSSAAVKLDHSARFHPGARYHRACDNCWAEYRDWEAARISRSNSASSGSCDMTPRSAGGVPDGAGNKATPLANSSNSTMGGMKIKHVQKGFGDGAQKVGSVAGSVPRDWSWSTF</sequence>
<feature type="compositionally biased region" description="Polar residues" evidence="5">
    <location>
        <begin position="59"/>
        <end position="72"/>
    </location>
</feature>
<gene>
    <name evidence="7" type="ORF">BDY21DRAFT_3608</name>
</gene>
<evidence type="ECO:0000256" key="4">
    <source>
        <dbReference type="PROSITE-ProRule" id="PRU00091"/>
    </source>
</evidence>
<evidence type="ECO:0000313" key="8">
    <source>
        <dbReference type="Proteomes" id="UP000799766"/>
    </source>
</evidence>
<dbReference type="InterPro" id="IPR000306">
    <property type="entry name" value="Znf_FYVE"/>
</dbReference>
<evidence type="ECO:0000259" key="6">
    <source>
        <dbReference type="PROSITE" id="PS50178"/>
    </source>
</evidence>
<protein>
    <recommendedName>
        <fullName evidence="6">FYVE-type domain-containing protein</fullName>
    </recommendedName>
</protein>
<dbReference type="InterPro" id="IPR013083">
    <property type="entry name" value="Znf_RING/FYVE/PHD"/>
</dbReference>
<feature type="compositionally biased region" description="Polar residues" evidence="5">
    <location>
        <begin position="129"/>
        <end position="141"/>
    </location>
</feature>